<dbReference type="Pfam" id="PF09819">
    <property type="entry name" value="ABC_cobalt"/>
    <property type="match status" value="1"/>
</dbReference>
<proteinExistence type="predicted"/>
<keyword evidence="1" id="KW-0812">Transmembrane</keyword>
<dbReference type="RefSeq" id="WP_183108851.1">
    <property type="nucleotide sequence ID" value="NZ_MCIB01000037.1"/>
</dbReference>
<gene>
    <name evidence="2" type="ORF">BET03_05775</name>
</gene>
<sequence length="185" mass="20611">MAKKFTLKELILITLLAVISIVSKPFVFYFSSLFTSTFNLPAGIIGGVYYMMWLTLIYRIINKPFSVILFCVLQGFLAVLINGIFLIKAITFVFPGVGAEIVLYTFKNRNDCLVNVMAGAVANFTGSVLSYVMFIGKQFEPLVIVIFTSLISGGLSGLLTTFIFAKITRLELIKKSLSYNQRLKN</sequence>
<feature type="transmembrane region" description="Helical" evidence="1">
    <location>
        <begin position="38"/>
        <end position="58"/>
    </location>
</feature>
<comment type="caution">
    <text evidence="2">The sequence shown here is derived from an EMBL/GenBank/DDBJ whole genome shotgun (WGS) entry which is preliminary data.</text>
</comment>
<protein>
    <submittedName>
        <fullName evidence="2">Uncharacterized protein</fullName>
    </submittedName>
</protein>
<dbReference type="AlphaFoldDB" id="A0A419SWF4"/>
<feature type="transmembrane region" description="Helical" evidence="1">
    <location>
        <begin position="142"/>
        <end position="165"/>
    </location>
</feature>
<dbReference type="InterPro" id="IPR017195">
    <property type="entry name" value="ABC_thiamin-permease_prd"/>
</dbReference>
<keyword evidence="3" id="KW-1185">Reference proteome</keyword>
<organism evidence="2 3">
    <name type="scientific">Thermohalobacter berrensis</name>
    <dbReference type="NCBI Taxonomy" id="99594"/>
    <lineage>
        <taxon>Bacteria</taxon>
        <taxon>Bacillati</taxon>
        <taxon>Bacillota</taxon>
        <taxon>Tissierellia</taxon>
        <taxon>Tissierellales</taxon>
        <taxon>Thermohalobacteraceae</taxon>
        <taxon>Thermohalobacter</taxon>
    </lineage>
</organism>
<dbReference type="EMBL" id="MCIB01000037">
    <property type="protein sequence ID" value="RKD29567.1"/>
    <property type="molecule type" value="Genomic_DNA"/>
</dbReference>
<reference evidence="2 3" key="1">
    <citation type="submission" date="2016-08" db="EMBL/GenBank/DDBJ databases">
        <title>Novel Firmicutes and Novel Genomes.</title>
        <authorList>
            <person name="Poppleton D.I."/>
            <person name="Gribaldo S."/>
        </authorList>
    </citation>
    <scope>NUCLEOTIDE SEQUENCE [LARGE SCALE GENOMIC DNA]</scope>
    <source>
        <strain evidence="2 3">CTT3</strain>
    </source>
</reference>
<feature type="transmembrane region" description="Helical" evidence="1">
    <location>
        <begin position="12"/>
        <end position="32"/>
    </location>
</feature>
<feature type="transmembrane region" description="Helical" evidence="1">
    <location>
        <begin position="113"/>
        <end position="136"/>
    </location>
</feature>
<keyword evidence="1" id="KW-1133">Transmembrane helix</keyword>
<keyword evidence="1" id="KW-0472">Membrane</keyword>
<evidence type="ECO:0000313" key="3">
    <source>
        <dbReference type="Proteomes" id="UP000284177"/>
    </source>
</evidence>
<evidence type="ECO:0000256" key="1">
    <source>
        <dbReference type="SAM" id="Phobius"/>
    </source>
</evidence>
<name>A0A419SWF4_9FIRM</name>
<evidence type="ECO:0000313" key="2">
    <source>
        <dbReference type="EMBL" id="RKD29567.1"/>
    </source>
</evidence>
<accession>A0A419SWF4</accession>
<dbReference type="Proteomes" id="UP000284177">
    <property type="component" value="Unassembled WGS sequence"/>
</dbReference>